<sequence length="92" mass="10083">IKEQDAEYLVSCCCTPTKLCVGKIPVDVLESVSKPFQISLPVPSSDFSWGPPLKLFLLSAHATPLSLLLLLSTCLSSLIFNQLIYCLLRDSL</sequence>
<reference evidence="2" key="1">
    <citation type="submission" date="2014-05" db="EMBL/GenBank/DDBJ databases">
        <title>The transcriptome of the halophilic microalga Tetraselmis sp. GSL018 isolated from the Great Salt Lake, Utah.</title>
        <authorList>
            <person name="Jinkerson R.E."/>
            <person name="D'Adamo S."/>
            <person name="Posewitz M.C."/>
        </authorList>
    </citation>
    <scope>NUCLEOTIDE SEQUENCE</scope>
    <source>
        <strain evidence="2">GSL018</strain>
    </source>
</reference>
<feature type="non-terminal residue" evidence="2">
    <location>
        <position position="1"/>
    </location>
</feature>
<keyword evidence="1" id="KW-1133">Transmembrane helix</keyword>
<evidence type="ECO:0000256" key="1">
    <source>
        <dbReference type="SAM" id="Phobius"/>
    </source>
</evidence>
<feature type="transmembrane region" description="Helical" evidence="1">
    <location>
        <begin position="65"/>
        <end position="88"/>
    </location>
</feature>
<dbReference type="EMBL" id="GBEZ01010115">
    <property type="protein sequence ID" value="JAC75531.1"/>
    <property type="molecule type" value="Transcribed_RNA"/>
</dbReference>
<feature type="non-terminal residue" evidence="2">
    <location>
        <position position="92"/>
    </location>
</feature>
<organism evidence="2">
    <name type="scientific">Tetraselmis sp. GSL018</name>
    <dbReference type="NCBI Taxonomy" id="582737"/>
    <lineage>
        <taxon>Eukaryota</taxon>
        <taxon>Viridiplantae</taxon>
        <taxon>Chlorophyta</taxon>
        <taxon>core chlorophytes</taxon>
        <taxon>Chlorodendrophyceae</taxon>
        <taxon>Chlorodendrales</taxon>
        <taxon>Chlorodendraceae</taxon>
        <taxon>Tetraselmis</taxon>
    </lineage>
</organism>
<keyword evidence="1" id="KW-0472">Membrane</keyword>
<gene>
    <name evidence="2" type="ORF">TSPGSL018_22836</name>
</gene>
<proteinExistence type="predicted"/>
<evidence type="ECO:0000313" key="2">
    <source>
        <dbReference type="EMBL" id="JAC75531.1"/>
    </source>
</evidence>
<dbReference type="AlphaFoldDB" id="A0A061RY87"/>
<protein>
    <submittedName>
        <fullName evidence="2">Uncharacterized protein</fullName>
    </submittedName>
</protein>
<name>A0A061RY87_9CHLO</name>
<accession>A0A061RY87</accession>
<keyword evidence="1" id="KW-0812">Transmembrane</keyword>